<evidence type="ECO:0000256" key="7">
    <source>
        <dbReference type="ARBA" id="ARBA00022949"/>
    </source>
</evidence>
<keyword evidence="11 12" id="KW-0407">Ion channel</keyword>
<feature type="transmembrane region" description="Helical" evidence="12">
    <location>
        <begin position="30"/>
        <end position="50"/>
    </location>
</feature>
<protein>
    <recommendedName>
        <fullName evidence="12">Innexin</fullName>
    </recommendedName>
</protein>
<gene>
    <name evidence="12" type="primary">inx</name>
    <name evidence="14" type="ORF">BIW11_01555</name>
</gene>
<evidence type="ECO:0000256" key="8">
    <source>
        <dbReference type="ARBA" id="ARBA00022989"/>
    </source>
</evidence>
<dbReference type="EMBL" id="MNPL01015293">
    <property type="protein sequence ID" value="OQR71143.1"/>
    <property type="molecule type" value="Genomic_DNA"/>
</dbReference>
<organism evidence="14 15">
    <name type="scientific">Tropilaelaps mercedesae</name>
    <dbReference type="NCBI Taxonomy" id="418985"/>
    <lineage>
        <taxon>Eukaryota</taxon>
        <taxon>Metazoa</taxon>
        <taxon>Ecdysozoa</taxon>
        <taxon>Arthropoda</taxon>
        <taxon>Chelicerata</taxon>
        <taxon>Arachnida</taxon>
        <taxon>Acari</taxon>
        <taxon>Parasitiformes</taxon>
        <taxon>Mesostigmata</taxon>
        <taxon>Gamasina</taxon>
        <taxon>Dermanyssoidea</taxon>
        <taxon>Laelapidae</taxon>
        <taxon>Tropilaelaps</taxon>
    </lineage>
</organism>
<evidence type="ECO:0000256" key="5">
    <source>
        <dbReference type="ARBA" id="ARBA00022692"/>
    </source>
</evidence>
<dbReference type="STRING" id="418985.A0A1V9XCM4"/>
<dbReference type="PANTHER" id="PTHR11893">
    <property type="entry name" value="INNEXIN"/>
    <property type="match status" value="1"/>
</dbReference>
<sequence length="404" mass="47062">MMELLKAVKNWLNLSKDKTYIDSYIFRMHYRLTTILLLGCSALVTSHQYFGDPIDCLGNIQVKAEVLDRYCWIQKTFSLPVSWTADVGTRLSYPGVEADEIGSPKNRVYHAYYQWVCFVLFFQAVLFYVPHYVWKALEGGRMRKLIRKIPDPFDGESAFTDGVARVVCHMRAYRRTSFRYGVSYLSCEMLNLVNVIGQTYLMDRFLGGEFFTYGLQVIAFTEWSQEVRYDPMIKRFPRVTKCTFRNFGPSGDIQQTDHMCLLSVNIINEKIYLFLWFWFFGLAAVTAVAALYRIAIVIDFQHTRSFTLMTHHCIDPKNFRTLCHRLPYGEFLLLALLLNNIDRLAYDHFVEKAVKFYDNDVSVLASSNDTKGWYNECKIDFADNRPPNHRNPSSVPKHYSTTAI</sequence>
<name>A0A1V9XCM4_9ACAR</name>
<evidence type="ECO:0000256" key="13">
    <source>
        <dbReference type="SAM" id="MobiDB-lite"/>
    </source>
</evidence>
<dbReference type="OrthoDB" id="5867527at2759"/>
<accession>A0A1V9XCM4</accession>
<dbReference type="PROSITE" id="PS51013">
    <property type="entry name" value="PANNEXIN"/>
    <property type="match status" value="1"/>
</dbReference>
<feature type="transmembrane region" description="Helical" evidence="12">
    <location>
        <begin position="112"/>
        <end position="134"/>
    </location>
</feature>
<keyword evidence="10 12" id="KW-0472">Membrane</keyword>
<keyword evidence="5 12" id="KW-0812">Transmembrane</keyword>
<comment type="similarity">
    <text evidence="12">Belongs to the pannexin family.</text>
</comment>
<dbReference type="AlphaFoldDB" id="A0A1V9XCM4"/>
<reference evidence="14 15" key="1">
    <citation type="journal article" date="2017" name="Gigascience">
        <title>Draft genome of the honey bee ectoparasitic mite, Tropilaelaps mercedesae, is shaped by the parasitic life history.</title>
        <authorList>
            <person name="Dong X."/>
            <person name="Armstrong S.D."/>
            <person name="Xia D."/>
            <person name="Makepeace B.L."/>
            <person name="Darby A.C."/>
            <person name="Kadowaki T."/>
        </authorList>
    </citation>
    <scope>NUCLEOTIDE SEQUENCE [LARGE SCALE GENOMIC DNA]</scope>
    <source>
        <strain evidence="14">Wuxi-XJTLU</strain>
    </source>
</reference>
<evidence type="ECO:0000256" key="11">
    <source>
        <dbReference type="ARBA" id="ARBA00023303"/>
    </source>
</evidence>
<evidence type="ECO:0000256" key="12">
    <source>
        <dbReference type="RuleBase" id="RU010713"/>
    </source>
</evidence>
<feature type="compositionally biased region" description="Polar residues" evidence="13">
    <location>
        <begin position="390"/>
        <end position="404"/>
    </location>
</feature>
<dbReference type="PRINTS" id="PR01262">
    <property type="entry name" value="INNEXIN"/>
</dbReference>
<evidence type="ECO:0000256" key="6">
    <source>
        <dbReference type="ARBA" id="ARBA00022868"/>
    </source>
</evidence>
<evidence type="ECO:0000256" key="10">
    <source>
        <dbReference type="ARBA" id="ARBA00023136"/>
    </source>
</evidence>
<dbReference type="Proteomes" id="UP000192247">
    <property type="component" value="Unassembled WGS sequence"/>
</dbReference>
<keyword evidence="8 12" id="KW-1133">Transmembrane helix</keyword>
<evidence type="ECO:0000313" key="15">
    <source>
        <dbReference type="Proteomes" id="UP000192247"/>
    </source>
</evidence>
<keyword evidence="6" id="KW-0303">Gap junction</keyword>
<evidence type="ECO:0000256" key="9">
    <source>
        <dbReference type="ARBA" id="ARBA00023065"/>
    </source>
</evidence>
<keyword evidence="3 12" id="KW-0813">Transport</keyword>
<dbReference type="PANTHER" id="PTHR11893:SF41">
    <property type="entry name" value="INNEXIN INX2"/>
    <property type="match status" value="1"/>
</dbReference>
<proteinExistence type="inferred from homology"/>
<dbReference type="GO" id="GO:0005886">
    <property type="term" value="C:plasma membrane"/>
    <property type="evidence" value="ECO:0007669"/>
    <property type="project" value="UniProtKB-SubCell"/>
</dbReference>
<comment type="caution">
    <text evidence="12">Lacks conserved residue(s) required for the propagation of feature annotation.</text>
</comment>
<keyword evidence="15" id="KW-1185">Reference proteome</keyword>
<evidence type="ECO:0000256" key="4">
    <source>
        <dbReference type="ARBA" id="ARBA00022475"/>
    </source>
</evidence>
<dbReference type="GO" id="GO:0005921">
    <property type="term" value="C:gap junction"/>
    <property type="evidence" value="ECO:0007669"/>
    <property type="project" value="UniProtKB-SubCell"/>
</dbReference>
<keyword evidence="9 12" id="KW-0406">Ion transport</keyword>
<comment type="subcellular location">
    <subcellularLocation>
        <location evidence="1">Cell junction</location>
        <location evidence="1">Gap junction</location>
    </subcellularLocation>
    <subcellularLocation>
        <location evidence="2 12">Cell membrane</location>
        <topology evidence="2 12">Multi-pass membrane protein</topology>
    </subcellularLocation>
</comment>
<feature type="region of interest" description="Disordered" evidence="13">
    <location>
        <begin position="384"/>
        <end position="404"/>
    </location>
</feature>
<feature type="transmembrane region" description="Helical" evidence="12">
    <location>
        <begin position="271"/>
        <end position="292"/>
    </location>
</feature>
<dbReference type="InParanoid" id="A0A1V9XCM4"/>
<dbReference type="GO" id="GO:0007602">
    <property type="term" value="P:phototransduction"/>
    <property type="evidence" value="ECO:0007669"/>
    <property type="project" value="TreeGrafter"/>
</dbReference>
<dbReference type="GO" id="GO:0005243">
    <property type="term" value="F:gap junction channel activity"/>
    <property type="evidence" value="ECO:0007669"/>
    <property type="project" value="TreeGrafter"/>
</dbReference>
<comment type="function">
    <text evidence="12">Structural component of the gap junctions.</text>
</comment>
<keyword evidence="4" id="KW-1003">Cell membrane</keyword>
<evidence type="ECO:0000256" key="2">
    <source>
        <dbReference type="ARBA" id="ARBA00004651"/>
    </source>
</evidence>
<evidence type="ECO:0000256" key="3">
    <source>
        <dbReference type="ARBA" id="ARBA00022448"/>
    </source>
</evidence>
<dbReference type="InterPro" id="IPR000990">
    <property type="entry name" value="Innexin"/>
</dbReference>
<dbReference type="GO" id="GO:0034220">
    <property type="term" value="P:monoatomic ion transmembrane transport"/>
    <property type="evidence" value="ECO:0007669"/>
    <property type="project" value="UniProtKB-KW"/>
</dbReference>
<evidence type="ECO:0000313" key="14">
    <source>
        <dbReference type="EMBL" id="OQR71143.1"/>
    </source>
</evidence>
<comment type="caution">
    <text evidence="14">The sequence shown here is derived from an EMBL/GenBank/DDBJ whole genome shotgun (WGS) entry which is preliminary data.</text>
</comment>
<dbReference type="Pfam" id="PF00876">
    <property type="entry name" value="Innexin"/>
    <property type="match status" value="1"/>
</dbReference>
<evidence type="ECO:0000256" key="1">
    <source>
        <dbReference type="ARBA" id="ARBA00004610"/>
    </source>
</evidence>
<keyword evidence="7" id="KW-0965">Cell junction</keyword>